<dbReference type="Proteomes" id="UP000317893">
    <property type="component" value="Unassembled WGS sequence"/>
</dbReference>
<dbReference type="Gene3D" id="1.10.10.60">
    <property type="entry name" value="Homeodomain-like"/>
    <property type="match status" value="1"/>
</dbReference>
<sequence>MALDTVALLLPAQSAAFEFALVTEVFGVDRTPYGVPAVDFRVCAAQPQVDLLGGLTLTVPHGLDGLAGADLVVVGATGLREFDETFLDAIRAAHAAGAIIASVCTGVFPLAAAGLLDGRRVTAHWVHCDELAATYPALRVDRDVLFVDDGDVVTSAGTAAGIDACLHLVRKHRGAAIASTIARRMVVPPQRDGGQRQYVDLPVPACSADSLEPVMHWMREHLAEDQPVRELARRASMSERTFARRFVAESGTTPAKWLLSQRIHYARELLEASDLPVETVATRAGFGSAALLRHHFAREVGVPPLDYRRTFTRTLTTPAPA</sequence>
<evidence type="ECO:0000313" key="5">
    <source>
        <dbReference type="EMBL" id="TQJ08288.1"/>
    </source>
</evidence>
<dbReference type="GO" id="GO:0043565">
    <property type="term" value="F:sequence-specific DNA binding"/>
    <property type="evidence" value="ECO:0007669"/>
    <property type="project" value="InterPro"/>
</dbReference>
<reference evidence="5 6" key="1">
    <citation type="submission" date="2019-06" db="EMBL/GenBank/DDBJ databases">
        <title>Sequencing the genomes of 1000 actinobacteria strains.</title>
        <authorList>
            <person name="Klenk H.-P."/>
        </authorList>
    </citation>
    <scope>NUCLEOTIDE SEQUENCE [LARGE SCALE GENOMIC DNA]</scope>
    <source>
        <strain evidence="5 6">DSM 18607</strain>
    </source>
</reference>
<evidence type="ECO:0000313" key="6">
    <source>
        <dbReference type="Proteomes" id="UP000317893"/>
    </source>
</evidence>
<evidence type="ECO:0000256" key="3">
    <source>
        <dbReference type="ARBA" id="ARBA00023163"/>
    </source>
</evidence>
<evidence type="ECO:0000256" key="2">
    <source>
        <dbReference type="ARBA" id="ARBA00023125"/>
    </source>
</evidence>
<evidence type="ECO:0000256" key="1">
    <source>
        <dbReference type="ARBA" id="ARBA00023015"/>
    </source>
</evidence>
<dbReference type="SMART" id="SM00342">
    <property type="entry name" value="HTH_ARAC"/>
    <property type="match status" value="1"/>
</dbReference>
<dbReference type="Pfam" id="PF12833">
    <property type="entry name" value="HTH_18"/>
    <property type="match status" value="1"/>
</dbReference>
<dbReference type="EMBL" id="VFMN01000001">
    <property type="protein sequence ID" value="TQJ08288.1"/>
    <property type="molecule type" value="Genomic_DNA"/>
</dbReference>
<dbReference type="PROSITE" id="PS01124">
    <property type="entry name" value="HTH_ARAC_FAMILY_2"/>
    <property type="match status" value="1"/>
</dbReference>
<protein>
    <submittedName>
        <fullName evidence="5">AraC family transcriptional regulator with amidase-like domain</fullName>
    </submittedName>
</protein>
<dbReference type="CDD" id="cd03137">
    <property type="entry name" value="GATase1_AraC_1"/>
    <property type="match status" value="1"/>
</dbReference>
<keyword evidence="6" id="KW-1185">Reference proteome</keyword>
<proteinExistence type="predicted"/>
<comment type="caution">
    <text evidence="5">The sequence shown here is derived from an EMBL/GenBank/DDBJ whole genome shotgun (WGS) entry which is preliminary data.</text>
</comment>
<keyword evidence="2" id="KW-0238">DNA-binding</keyword>
<dbReference type="SUPFAM" id="SSF52317">
    <property type="entry name" value="Class I glutamine amidotransferase-like"/>
    <property type="match status" value="1"/>
</dbReference>
<dbReference type="Pfam" id="PF01965">
    <property type="entry name" value="DJ-1_PfpI"/>
    <property type="match status" value="1"/>
</dbReference>
<dbReference type="InterPro" id="IPR002818">
    <property type="entry name" value="DJ-1/PfpI"/>
</dbReference>
<keyword evidence="3" id="KW-0804">Transcription</keyword>
<dbReference type="AlphaFoldDB" id="A0A542DYX5"/>
<dbReference type="PANTHER" id="PTHR43130">
    <property type="entry name" value="ARAC-FAMILY TRANSCRIPTIONAL REGULATOR"/>
    <property type="match status" value="1"/>
</dbReference>
<dbReference type="InterPro" id="IPR052158">
    <property type="entry name" value="INH-QAR"/>
</dbReference>
<name>A0A542DYX5_9MICO</name>
<dbReference type="OrthoDB" id="3194870at2"/>
<dbReference type="InterPro" id="IPR029062">
    <property type="entry name" value="Class_I_gatase-like"/>
</dbReference>
<dbReference type="InterPro" id="IPR018060">
    <property type="entry name" value="HTH_AraC"/>
</dbReference>
<feature type="domain" description="HTH araC/xylS-type" evidence="4">
    <location>
        <begin position="212"/>
        <end position="310"/>
    </location>
</feature>
<dbReference type="RefSeq" id="WP_141847820.1">
    <property type="nucleotide sequence ID" value="NZ_BAAAPR010000004.1"/>
</dbReference>
<organism evidence="5 6">
    <name type="scientific">Lapillicoccus jejuensis</name>
    <dbReference type="NCBI Taxonomy" id="402171"/>
    <lineage>
        <taxon>Bacteria</taxon>
        <taxon>Bacillati</taxon>
        <taxon>Actinomycetota</taxon>
        <taxon>Actinomycetes</taxon>
        <taxon>Micrococcales</taxon>
        <taxon>Intrasporangiaceae</taxon>
        <taxon>Lapillicoccus</taxon>
    </lineage>
</organism>
<keyword evidence="1" id="KW-0805">Transcription regulation</keyword>
<evidence type="ECO:0000259" key="4">
    <source>
        <dbReference type="PROSITE" id="PS01124"/>
    </source>
</evidence>
<accession>A0A542DYX5</accession>
<dbReference type="PANTHER" id="PTHR43130:SF3">
    <property type="entry name" value="HTH-TYPE TRANSCRIPTIONAL REGULATOR RV1931C"/>
    <property type="match status" value="1"/>
</dbReference>
<dbReference type="Gene3D" id="3.40.50.880">
    <property type="match status" value="1"/>
</dbReference>
<dbReference type="InterPro" id="IPR009057">
    <property type="entry name" value="Homeodomain-like_sf"/>
</dbReference>
<dbReference type="PROSITE" id="PS00041">
    <property type="entry name" value="HTH_ARAC_FAMILY_1"/>
    <property type="match status" value="1"/>
</dbReference>
<dbReference type="GO" id="GO:0003700">
    <property type="term" value="F:DNA-binding transcription factor activity"/>
    <property type="evidence" value="ECO:0007669"/>
    <property type="project" value="InterPro"/>
</dbReference>
<dbReference type="SUPFAM" id="SSF46689">
    <property type="entry name" value="Homeodomain-like"/>
    <property type="match status" value="2"/>
</dbReference>
<dbReference type="InterPro" id="IPR018062">
    <property type="entry name" value="HTH_AraC-typ_CS"/>
</dbReference>
<gene>
    <name evidence="5" type="ORF">FB458_1372</name>
</gene>